<name>A0ABC8TWY3_9AQUA</name>
<sequence>MESWVPLFDIFLNSPCPETEASLWLQQSFNPSSTTTISTNSFLSLLTKPADAIVVDSSFPSPSQSSHTNRVTWIRTLPNAVQARILSFLAFEHRRFGTQDLSKLATDMLSESDELDFWVKRAARQLLDVVSDSNYEWVSCLNMDSEQEKVDDDFGSLPDWLKDAANTSDLVLPWLPISPDRLNLRISFSSSGGNEDSLIEVEEDVQEGSDEVMTDVDVVNPKNDPIHPESLPCVPKASILNPSVAGHKRHG</sequence>
<dbReference type="PANTHER" id="PTHR32094:SF5">
    <property type="entry name" value="FANCONI ANEMIA GROUP E PROTEIN"/>
    <property type="match status" value="1"/>
</dbReference>
<dbReference type="EMBL" id="CAUOFW020006269">
    <property type="protein sequence ID" value="CAK9173989.1"/>
    <property type="molecule type" value="Genomic_DNA"/>
</dbReference>
<evidence type="ECO:0000313" key="2">
    <source>
        <dbReference type="Proteomes" id="UP001642360"/>
    </source>
</evidence>
<organism evidence="1 2">
    <name type="scientific">Ilex paraguariensis</name>
    <name type="common">yerba mate</name>
    <dbReference type="NCBI Taxonomy" id="185542"/>
    <lineage>
        <taxon>Eukaryota</taxon>
        <taxon>Viridiplantae</taxon>
        <taxon>Streptophyta</taxon>
        <taxon>Embryophyta</taxon>
        <taxon>Tracheophyta</taxon>
        <taxon>Spermatophyta</taxon>
        <taxon>Magnoliopsida</taxon>
        <taxon>eudicotyledons</taxon>
        <taxon>Gunneridae</taxon>
        <taxon>Pentapetalae</taxon>
        <taxon>asterids</taxon>
        <taxon>campanulids</taxon>
        <taxon>Aquifoliales</taxon>
        <taxon>Aquifoliaceae</taxon>
        <taxon>Ilex</taxon>
    </lineage>
</organism>
<gene>
    <name evidence="1" type="ORF">ILEXP_LOCUS43723</name>
</gene>
<proteinExistence type="predicted"/>
<evidence type="ECO:0000313" key="1">
    <source>
        <dbReference type="EMBL" id="CAK9173989.1"/>
    </source>
</evidence>
<dbReference type="AlphaFoldDB" id="A0ABC8TWY3"/>
<dbReference type="PANTHER" id="PTHR32094">
    <property type="entry name" value="FANCONI ANEMIA GROUP E PROTEIN"/>
    <property type="match status" value="1"/>
</dbReference>
<dbReference type="InterPro" id="IPR039685">
    <property type="entry name" value="FANCE"/>
</dbReference>
<accession>A0ABC8TWY3</accession>
<comment type="caution">
    <text evidence="1">The sequence shown here is derived from an EMBL/GenBank/DDBJ whole genome shotgun (WGS) entry which is preliminary data.</text>
</comment>
<reference evidence="1 2" key="1">
    <citation type="submission" date="2024-02" db="EMBL/GenBank/DDBJ databases">
        <authorList>
            <person name="Vignale AGUSTIN F."/>
            <person name="Sosa J E."/>
            <person name="Modenutti C."/>
        </authorList>
    </citation>
    <scope>NUCLEOTIDE SEQUENCE [LARGE SCALE GENOMIC DNA]</scope>
</reference>
<protein>
    <submittedName>
        <fullName evidence="1">Uncharacterized protein</fullName>
    </submittedName>
</protein>
<dbReference type="Proteomes" id="UP001642360">
    <property type="component" value="Unassembled WGS sequence"/>
</dbReference>
<keyword evidence="2" id="KW-1185">Reference proteome</keyword>